<feature type="compositionally biased region" description="Basic and acidic residues" evidence="1">
    <location>
        <begin position="99"/>
        <end position="119"/>
    </location>
</feature>
<name>A0AAD9VT41_9HYME</name>
<accession>A0AAD9VT41</accession>
<gene>
    <name evidence="2" type="ORF">KPH14_008644</name>
</gene>
<dbReference type="Proteomes" id="UP001258017">
    <property type="component" value="Unassembled WGS sequence"/>
</dbReference>
<feature type="compositionally biased region" description="Basic and acidic residues" evidence="1">
    <location>
        <begin position="58"/>
        <end position="70"/>
    </location>
</feature>
<reference evidence="2" key="2">
    <citation type="journal article" date="2023" name="Commun. Biol.">
        <title>Intrasexual cuticular hydrocarbon dimorphism in a wasp sheds light on hydrocarbon biosynthesis genes in Hymenoptera.</title>
        <authorList>
            <person name="Moris V.C."/>
            <person name="Podsiadlowski L."/>
            <person name="Martin S."/>
            <person name="Oeyen J.P."/>
            <person name="Donath A."/>
            <person name="Petersen M."/>
            <person name="Wilbrandt J."/>
            <person name="Misof B."/>
            <person name="Liedtke D."/>
            <person name="Thamm M."/>
            <person name="Scheiner R."/>
            <person name="Schmitt T."/>
            <person name="Niehuis O."/>
        </authorList>
    </citation>
    <scope>NUCLEOTIDE SEQUENCE</scope>
    <source>
        <strain evidence="2">GBR_01_08_01A</strain>
    </source>
</reference>
<comment type="caution">
    <text evidence="2">The sequence shown here is derived from an EMBL/GenBank/DDBJ whole genome shotgun (WGS) entry which is preliminary data.</text>
</comment>
<dbReference type="EMBL" id="JAIFRP010000022">
    <property type="protein sequence ID" value="KAK2585137.1"/>
    <property type="molecule type" value="Genomic_DNA"/>
</dbReference>
<feature type="region of interest" description="Disordered" evidence="1">
    <location>
        <begin position="1"/>
        <end position="119"/>
    </location>
</feature>
<sequence>MTRLSANERTNGGTEERRNEGTEEAASRCGGAGEEEEAEGQAIDPSSNPNFTPLLARHLKDASDGVRKIQSEGGSKKVGRTRGKGDRCYATGNGRRLSGRTDRRTDGQGTERVRCAATD</sequence>
<evidence type="ECO:0000313" key="3">
    <source>
        <dbReference type="Proteomes" id="UP001258017"/>
    </source>
</evidence>
<keyword evidence="3" id="KW-1185">Reference proteome</keyword>
<evidence type="ECO:0000313" key="2">
    <source>
        <dbReference type="EMBL" id="KAK2585137.1"/>
    </source>
</evidence>
<dbReference type="AlphaFoldDB" id="A0AAD9VT41"/>
<proteinExistence type="predicted"/>
<organism evidence="2 3">
    <name type="scientific">Odynerus spinipes</name>
    <dbReference type="NCBI Taxonomy" id="1348599"/>
    <lineage>
        <taxon>Eukaryota</taxon>
        <taxon>Metazoa</taxon>
        <taxon>Ecdysozoa</taxon>
        <taxon>Arthropoda</taxon>
        <taxon>Hexapoda</taxon>
        <taxon>Insecta</taxon>
        <taxon>Pterygota</taxon>
        <taxon>Neoptera</taxon>
        <taxon>Endopterygota</taxon>
        <taxon>Hymenoptera</taxon>
        <taxon>Apocrita</taxon>
        <taxon>Aculeata</taxon>
        <taxon>Vespoidea</taxon>
        <taxon>Vespidae</taxon>
        <taxon>Eumeninae</taxon>
        <taxon>Odynerus</taxon>
    </lineage>
</organism>
<evidence type="ECO:0000256" key="1">
    <source>
        <dbReference type="SAM" id="MobiDB-lite"/>
    </source>
</evidence>
<reference evidence="2" key="1">
    <citation type="submission" date="2021-08" db="EMBL/GenBank/DDBJ databases">
        <authorList>
            <person name="Misof B."/>
            <person name="Oliver O."/>
            <person name="Podsiadlowski L."/>
            <person name="Donath A."/>
            <person name="Peters R."/>
            <person name="Mayer C."/>
            <person name="Rust J."/>
            <person name="Gunkel S."/>
            <person name="Lesny P."/>
            <person name="Martin S."/>
            <person name="Oeyen J.P."/>
            <person name="Petersen M."/>
            <person name="Panagiotis P."/>
            <person name="Wilbrandt J."/>
            <person name="Tanja T."/>
        </authorList>
    </citation>
    <scope>NUCLEOTIDE SEQUENCE</scope>
    <source>
        <strain evidence="2">GBR_01_08_01A</strain>
        <tissue evidence="2">Thorax + abdomen</tissue>
    </source>
</reference>
<protein>
    <submittedName>
        <fullName evidence="2">Uncharacterized protein</fullName>
    </submittedName>
</protein>